<evidence type="ECO:0000313" key="2">
    <source>
        <dbReference type="EMBL" id="KAF2254114.1"/>
    </source>
</evidence>
<dbReference type="RefSeq" id="XP_033689118.1">
    <property type="nucleotide sequence ID" value="XM_033834727.1"/>
</dbReference>
<dbReference type="AlphaFoldDB" id="A0A6A6IUI9"/>
<protein>
    <recommendedName>
        <fullName evidence="4">Zn(2)-C6 fungal-type domain-containing protein</fullName>
    </recommendedName>
</protein>
<accession>A0A6A6IUI9</accession>
<proteinExistence type="predicted"/>
<evidence type="ECO:0008006" key="4">
    <source>
        <dbReference type="Google" id="ProtNLM"/>
    </source>
</evidence>
<organism evidence="2 3">
    <name type="scientific">Trematosphaeria pertusa</name>
    <dbReference type="NCBI Taxonomy" id="390896"/>
    <lineage>
        <taxon>Eukaryota</taxon>
        <taxon>Fungi</taxon>
        <taxon>Dikarya</taxon>
        <taxon>Ascomycota</taxon>
        <taxon>Pezizomycotina</taxon>
        <taxon>Dothideomycetes</taxon>
        <taxon>Pleosporomycetidae</taxon>
        <taxon>Pleosporales</taxon>
        <taxon>Massarineae</taxon>
        <taxon>Trematosphaeriaceae</taxon>
        <taxon>Trematosphaeria</taxon>
    </lineage>
</organism>
<evidence type="ECO:0000313" key="3">
    <source>
        <dbReference type="Proteomes" id="UP000800094"/>
    </source>
</evidence>
<dbReference type="EMBL" id="ML987191">
    <property type="protein sequence ID" value="KAF2254114.1"/>
    <property type="molecule type" value="Genomic_DNA"/>
</dbReference>
<evidence type="ECO:0000256" key="1">
    <source>
        <dbReference type="SAM" id="MobiDB-lite"/>
    </source>
</evidence>
<dbReference type="OrthoDB" id="3932796at2759"/>
<feature type="region of interest" description="Disordered" evidence="1">
    <location>
        <begin position="69"/>
        <end position="93"/>
    </location>
</feature>
<sequence>MGLRAIRIAREGLSTHDLVAGWLEEVGPEDGDGDSTEAQKEEKLIPCTPLRHPQLLVEYDENSPTTSFSYESVFDSPGATPTEGGPTSAKNRHHSYAETNASSIHDDVNPCDGEEDLQCLVLPDDALDDEQSASLASYDPPSAINSSSHLTIHSTNLALFSVSPHFDPHKPRLIWITSCLQCTLAGLPCSRSSPACSRCMRSGRSKLCLLHRRRTREEMVNGDSLLNTTPILLKAHGDDETVWQQKIRLAQELLEAWMEKEGRRNWVLPINDGKTGNFKTSILCAPRMHPGEGIGRTTHCQLRLAEA</sequence>
<dbReference type="GO" id="GO:0000981">
    <property type="term" value="F:DNA-binding transcription factor activity, RNA polymerase II-specific"/>
    <property type="evidence" value="ECO:0007669"/>
    <property type="project" value="InterPro"/>
</dbReference>
<dbReference type="GO" id="GO:0008270">
    <property type="term" value="F:zinc ion binding"/>
    <property type="evidence" value="ECO:0007669"/>
    <property type="project" value="InterPro"/>
</dbReference>
<gene>
    <name evidence="2" type="ORF">BU26DRAFT_589316</name>
</gene>
<reference evidence="2" key="1">
    <citation type="journal article" date="2020" name="Stud. Mycol.">
        <title>101 Dothideomycetes genomes: a test case for predicting lifestyles and emergence of pathogens.</title>
        <authorList>
            <person name="Haridas S."/>
            <person name="Albert R."/>
            <person name="Binder M."/>
            <person name="Bloem J."/>
            <person name="Labutti K."/>
            <person name="Salamov A."/>
            <person name="Andreopoulos B."/>
            <person name="Baker S."/>
            <person name="Barry K."/>
            <person name="Bills G."/>
            <person name="Bluhm B."/>
            <person name="Cannon C."/>
            <person name="Castanera R."/>
            <person name="Culley D."/>
            <person name="Daum C."/>
            <person name="Ezra D."/>
            <person name="Gonzalez J."/>
            <person name="Henrissat B."/>
            <person name="Kuo A."/>
            <person name="Liang C."/>
            <person name="Lipzen A."/>
            <person name="Lutzoni F."/>
            <person name="Magnuson J."/>
            <person name="Mondo S."/>
            <person name="Nolan M."/>
            <person name="Ohm R."/>
            <person name="Pangilinan J."/>
            <person name="Park H.-J."/>
            <person name="Ramirez L."/>
            <person name="Alfaro M."/>
            <person name="Sun H."/>
            <person name="Tritt A."/>
            <person name="Yoshinaga Y."/>
            <person name="Zwiers L.-H."/>
            <person name="Turgeon B."/>
            <person name="Goodwin S."/>
            <person name="Spatafora J."/>
            <person name="Crous P."/>
            <person name="Grigoriev I."/>
        </authorList>
    </citation>
    <scope>NUCLEOTIDE SEQUENCE</scope>
    <source>
        <strain evidence="2">CBS 122368</strain>
    </source>
</reference>
<dbReference type="InterPro" id="IPR036864">
    <property type="entry name" value="Zn2-C6_fun-type_DNA-bd_sf"/>
</dbReference>
<keyword evidence="3" id="KW-1185">Reference proteome</keyword>
<dbReference type="Proteomes" id="UP000800094">
    <property type="component" value="Unassembled WGS sequence"/>
</dbReference>
<dbReference type="SUPFAM" id="SSF57701">
    <property type="entry name" value="Zn2/Cys6 DNA-binding domain"/>
    <property type="match status" value="1"/>
</dbReference>
<name>A0A6A6IUI9_9PLEO</name>
<dbReference type="GeneID" id="54588057"/>